<evidence type="ECO:0000313" key="3">
    <source>
        <dbReference type="Proteomes" id="UP000177690"/>
    </source>
</evidence>
<dbReference type="InterPro" id="IPR006674">
    <property type="entry name" value="HD_domain"/>
</dbReference>
<reference evidence="2 3" key="1">
    <citation type="journal article" date="2016" name="Nat. Commun.">
        <title>Thousands of microbial genomes shed light on interconnected biogeochemical processes in an aquifer system.</title>
        <authorList>
            <person name="Anantharaman K."/>
            <person name="Brown C.T."/>
            <person name="Hug L.A."/>
            <person name="Sharon I."/>
            <person name="Castelle C.J."/>
            <person name="Probst A.J."/>
            <person name="Thomas B.C."/>
            <person name="Singh A."/>
            <person name="Wilkins M.J."/>
            <person name="Karaoz U."/>
            <person name="Brodie E.L."/>
            <person name="Williams K.H."/>
            <person name="Hubbard S.S."/>
            <person name="Banfield J.F."/>
        </authorList>
    </citation>
    <scope>NUCLEOTIDE SEQUENCE [LARGE SCALE GENOMIC DNA]</scope>
</reference>
<dbReference type="SUPFAM" id="SSF109604">
    <property type="entry name" value="HD-domain/PDEase-like"/>
    <property type="match status" value="1"/>
</dbReference>
<gene>
    <name evidence="2" type="ORF">A3I24_01960</name>
</gene>
<dbReference type="Gene3D" id="1.10.3210.10">
    <property type="entry name" value="Hypothetical protein af1432"/>
    <property type="match status" value="1"/>
</dbReference>
<dbReference type="EMBL" id="MHJL01000002">
    <property type="protein sequence ID" value="OGY68296.1"/>
    <property type="molecule type" value="Genomic_DNA"/>
</dbReference>
<dbReference type="InterPro" id="IPR050135">
    <property type="entry name" value="dGTPase-like"/>
</dbReference>
<protein>
    <recommendedName>
        <fullName evidence="1">HD domain-containing protein</fullName>
    </recommendedName>
</protein>
<dbReference type="GO" id="GO:0006203">
    <property type="term" value="P:dGTP catabolic process"/>
    <property type="evidence" value="ECO:0007669"/>
    <property type="project" value="TreeGrafter"/>
</dbReference>
<dbReference type="Proteomes" id="UP000177690">
    <property type="component" value="Unassembled WGS sequence"/>
</dbReference>
<dbReference type="STRING" id="1798409.A3I24_01960"/>
<dbReference type="PANTHER" id="PTHR11373:SF4">
    <property type="entry name" value="DEOXYNUCLEOSIDE TRIPHOSPHATE TRIPHOSPHOHYDROLASE SAMHD1"/>
    <property type="match status" value="1"/>
</dbReference>
<dbReference type="AlphaFoldDB" id="A0A1G1ZVY5"/>
<dbReference type="GO" id="GO:0008832">
    <property type="term" value="F:dGTPase activity"/>
    <property type="evidence" value="ECO:0007669"/>
    <property type="project" value="TreeGrafter"/>
</dbReference>
<dbReference type="CDD" id="cd00077">
    <property type="entry name" value="HDc"/>
    <property type="match status" value="1"/>
</dbReference>
<dbReference type="Pfam" id="PF01966">
    <property type="entry name" value="HD"/>
    <property type="match status" value="1"/>
</dbReference>
<feature type="domain" description="HD" evidence="1">
    <location>
        <begin position="58"/>
        <end position="129"/>
    </location>
</feature>
<evidence type="ECO:0000259" key="1">
    <source>
        <dbReference type="Pfam" id="PF01966"/>
    </source>
</evidence>
<evidence type="ECO:0000313" key="2">
    <source>
        <dbReference type="EMBL" id="OGY68296.1"/>
    </source>
</evidence>
<organism evidence="2 3">
    <name type="scientific">Candidatus Harrisonbacteria bacterium RIFCSPLOWO2_02_FULL_41_13b</name>
    <dbReference type="NCBI Taxonomy" id="1798409"/>
    <lineage>
        <taxon>Bacteria</taxon>
        <taxon>Candidatus Harrisoniibacteriota</taxon>
    </lineage>
</organism>
<proteinExistence type="predicted"/>
<name>A0A1G1ZVY5_9BACT</name>
<dbReference type="InterPro" id="IPR003607">
    <property type="entry name" value="HD/PDEase_dom"/>
</dbReference>
<comment type="caution">
    <text evidence="2">The sequence shown here is derived from an EMBL/GenBank/DDBJ whole genome shotgun (WGS) entry which is preliminary data.</text>
</comment>
<accession>A0A1G1ZVY5</accession>
<dbReference type="PANTHER" id="PTHR11373">
    <property type="entry name" value="DEOXYNUCLEOSIDE TRIPHOSPHATE TRIPHOSPHOHYDROLASE"/>
    <property type="match status" value="1"/>
</dbReference>
<sequence length="430" mass="49859">MTNLNSSDKWIPWPGVGQVNKKPIAPIVDNHYFRRLSDKRQLSLAYLVFPGATHDRRQHSMGAYHRTSQFTAKMSKLGVLSSKEEVNLNLYALLHDIGHGPLSHVIEVFTERDHHSNGLKILDKMAEDIAACGGDLDLIKRYMSKQDPKGKIVDDKNFGMEKLDYLIRDQESTQFGPNIRYCVESVFNHLDFRDGQMAVDLKALDSAMEIQRAYIYFYRNVHLEKSNYLIQRFMQKLIYQLLNTPRDQGGISEDELWEMVDGDLIYALKKCLNDSVKNGIKIFDSGVKHFPKTSISIRLKGYGWLERRAGKPIDVYETDKEFFDRFYEKSSPGELETIESQVAKTLGLESWQVAISHIVERDRFIPQDIVFFDGPKIYSLKEKDPAYFNLLDKEVEKYLCVRICAVPEHRQKVTMEKERLLNMLLDFVRA</sequence>